<keyword evidence="3 5" id="KW-1133">Transmembrane helix</keyword>
<feature type="transmembrane region" description="Helical" evidence="5">
    <location>
        <begin position="212"/>
        <end position="228"/>
    </location>
</feature>
<feature type="transmembrane region" description="Helical" evidence="5">
    <location>
        <begin position="97"/>
        <end position="115"/>
    </location>
</feature>
<dbReference type="PANTHER" id="PTHR37422">
    <property type="entry name" value="TEICHURONIC ACID BIOSYNTHESIS PROTEIN TUAE"/>
    <property type="match status" value="1"/>
</dbReference>
<feature type="transmembrane region" description="Helical" evidence="5">
    <location>
        <begin position="67"/>
        <end position="85"/>
    </location>
</feature>
<proteinExistence type="predicted"/>
<dbReference type="GO" id="GO:0016874">
    <property type="term" value="F:ligase activity"/>
    <property type="evidence" value="ECO:0007669"/>
    <property type="project" value="UniProtKB-KW"/>
</dbReference>
<feature type="transmembrane region" description="Helical" evidence="5">
    <location>
        <begin position="169"/>
        <end position="186"/>
    </location>
</feature>
<evidence type="ECO:0000256" key="5">
    <source>
        <dbReference type="SAM" id="Phobius"/>
    </source>
</evidence>
<dbReference type="AlphaFoldDB" id="A0A7S9RQM5"/>
<comment type="subcellular location">
    <subcellularLocation>
        <location evidence="1">Membrane</location>
        <topology evidence="1">Multi-pass membrane protein</topology>
    </subcellularLocation>
</comment>
<dbReference type="InterPro" id="IPR007016">
    <property type="entry name" value="O-antigen_ligase-rel_domated"/>
</dbReference>
<feature type="transmembrane region" description="Helical" evidence="5">
    <location>
        <begin position="235"/>
        <end position="252"/>
    </location>
</feature>
<dbReference type="PANTHER" id="PTHR37422:SF17">
    <property type="entry name" value="O-ANTIGEN LIGASE"/>
    <property type="match status" value="1"/>
</dbReference>
<evidence type="ECO:0000313" key="8">
    <source>
        <dbReference type="Proteomes" id="UP000594707"/>
    </source>
</evidence>
<evidence type="ECO:0000256" key="1">
    <source>
        <dbReference type="ARBA" id="ARBA00004141"/>
    </source>
</evidence>
<feature type="transmembrane region" description="Helical" evidence="5">
    <location>
        <begin position="191"/>
        <end position="206"/>
    </location>
</feature>
<keyword evidence="4 5" id="KW-0472">Membrane</keyword>
<dbReference type="InterPro" id="IPR051533">
    <property type="entry name" value="WaaL-like"/>
</dbReference>
<dbReference type="Pfam" id="PF04932">
    <property type="entry name" value="Wzy_C"/>
    <property type="match status" value="1"/>
</dbReference>
<keyword evidence="7" id="KW-0436">Ligase</keyword>
<dbReference type="RefSeq" id="WP_107856603.1">
    <property type="nucleotide sequence ID" value="NZ_CP060705.1"/>
</dbReference>
<dbReference type="GO" id="GO:0016020">
    <property type="term" value="C:membrane"/>
    <property type="evidence" value="ECO:0007669"/>
    <property type="project" value="UniProtKB-SubCell"/>
</dbReference>
<feature type="transmembrane region" description="Helical" evidence="5">
    <location>
        <begin position="20"/>
        <end position="46"/>
    </location>
</feature>
<feature type="transmembrane region" description="Helical" evidence="5">
    <location>
        <begin position="380"/>
        <end position="406"/>
    </location>
</feature>
<keyword evidence="2 5" id="KW-0812">Transmembrane</keyword>
<organism evidence="7 8">
    <name type="scientific">Campylobacter concisus</name>
    <dbReference type="NCBI Taxonomy" id="199"/>
    <lineage>
        <taxon>Bacteria</taxon>
        <taxon>Pseudomonadati</taxon>
        <taxon>Campylobacterota</taxon>
        <taxon>Epsilonproteobacteria</taxon>
        <taxon>Campylobacterales</taxon>
        <taxon>Campylobacteraceae</taxon>
        <taxon>Campylobacter</taxon>
    </lineage>
</organism>
<feature type="transmembrane region" description="Helical" evidence="5">
    <location>
        <begin position="122"/>
        <end position="143"/>
    </location>
</feature>
<evidence type="ECO:0000259" key="6">
    <source>
        <dbReference type="Pfam" id="PF04932"/>
    </source>
</evidence>
<name>A0A7S9RQM5_9BACT</name>
<feature type="transmembrane region" description="Helical" evidence="5">
    <location>
        <begin position="345"/>
        <end position="368"/>
    </location>
</feature>
<accession>A0A7S9RQM5</accession>
<dbReference type="EMBL" id="CP060705">
    <property type="protein sequence ID" value="QPH96163.1"/>
    <property type="molecule type" value="Genomic_DNA"/>
</dbReference>
<dbReference type="Proteomes" id="UP000594707">
    <property type="component" value="Chromosome"/>
</dbReference>
<evidence type="ECO:0000313" key="7">
    <source>
        <dbReference type="EMBL" id="QPH96163.1"/>
    </source>
</evidence>
<evidence type="ECO:0000256" key="2">
    <source>
        <dbReference type="ARBA" id="ARBA00022692"/>
    </source>
</evidence>
<feature type="domain" description="O-antigen ligase-related" evidence="6">
    <location>
        <begin position="196"/>
        <end position="361"/>
    </location>
</feature>
<evidence type="ECO:0000256" key="3">
    <source>
        <dbReference type="ARBA" id="ARBA00022989"/>
    </source>
</evidence>
<sequence length="437" mass="49784">MMKFMKKYYTLLENLKYIFFTIYIFSLPVAKVASIQSISMSLFTLLVVATEYKKWSLKDLLKIKAPLALLFIIALLAYISLFFTIDINETLKEVNKGVIKNVAFMIVLFYYFMNLGYDKIKIYIYIFFSSLLLHSVINIITWANVGFDFSYRTGGLLDGYIYNGGGERFGIWAMYALGCAISLFIFSKNKILAAAFLAISLLSIISNNTRATYIGVAFVLVSIFFIFIRSNKFRLFSCVAAVIFVFGFYQISHHISPDRYNLTLIPKYIELMKKTPKEMGAYSEMGLTESVPSRISSWKSVIIYRLHEPFVPTGYGRFLYGKTIRKLNSEQDIPFSNYSQLHNEFLGIFFSLGIFGFLAFIGIWISYLKTSVQVGKNNDALIQAFGYTIFFGALGFIASLIFGSFFGSSEAKLFYLTLGMALGIYCKRGPENNDKHT</sequence>
<gene>
    <name evidence="7" type="ORF">CVT08_02400</name>
</gene>
<protein>
    <submittedName>
        <fullName evidence="7">O-antigen ligase family protein</fullName>
    </submittedName>
</protein>
<evidence type="ECO:0000256" key="4">
    <source>
        <dbReference type="ARBA" id="ARBA00023136"/>
    </source>
</evidence>
<reference evidence="7 8" key="1">
    <citation type="journal article" date="2018" name="Emerg. Microbes Infect.">
        <title>Genomic analysis of oral Campylobacter concisus strains identified a potential bacterial molecular marker associated with active Crohn's disease.</title>
        <authorList>
            <person name="Liu F."/>
            <person name="Ma R."/>
            <person name="Tay C.Y.A."/>
            <person name="Octavia S."/>
            <person name="Lan R."/>
            <person name="Chung H.K.L."/>
            <person name="Riordan S.M."/>
            <person name="Grimm M.C."/>
            <person name="Leong R.W."/>
            <person name="Tanaka M.M."/>
            <person name="Connor S."/>
            <person name="Zhang L."/>
        </authorList>
    </citation>
    <scope>NUCLEOTIDE SEQUENCE [LARGE SCALE GENOMIC DNA]</scope>
    <source>
        <strain evidence="7 8">P13UCO-S1</strain>
    </source>
</reference>